<comment type="catalytic activity">
    <reaction evidence="1">
        <text>S-ubiquitinyl-[E2 ubiquitin-conjugating enzyme]-L-cysteine + [acceptor protein]-L-lysine = [E2 ubiquitin-conjugating enzyme]-L-cysteine + N(6)-ubiquitinyl-[acceptor protein]-L-lysine.</text>
        <dbReference type="EC" id="2.3.2.27"/>
    </reaction>
</comment>
<reference evidence="11" key="1">
    <citation type="journal article" date="2017" name="Plant J.">
        <title>The pomegranate (Punica granatum L.) genome and the genomics of punicalagin biosynthesis.</title>
        <authorList>
            <person name="Qin G."/>
            <person name="Xu C."/>
            <person name="Ming R."/>
            <person name="Tang H."/>
            <person name="Guyot R."/>
            <person name="Kramer E.M."/>
            <person name="Hu Y."/>
            <person name="Yi X."/>
            <person name="Qi Y."/>
            <person name="Xu X."/>
            <person name="Gao Z."/>
            <person name="Pan H."/>
            <person name="Jian J."/>
            <person name="Tian Y."/>
            <person name="Yue Z."/>
            <person name="Xu Y."/>
        </authorList>
    </citation>
    <scope>NUCLEOTIDE SEQUENCE [LARGE SCALE GENOMIC DNA]</scope>
    <source>
        <strain evidence="11">cv. Dabenzi</strain>
    </source>
</reference>
<keyword evidence="5" id="KW-0862">Zinc</keyword>
<keyword evidence="12" id="KW-1185">Reference proteome</keyword>
<evidence type="ECO:0000313" key="9">
    <source>
        <dbReference type="EMBL" id="OWM73240.1"/>
    </source>
</evidence>
<reference evidence="10 12" key="3">
    <citation type="submission" date="2017-11" db="EMBL/GenBank/DDBJ databases">
        <title>De-novo sequencing of pomegranate (Punica granatum L.) genome.</title>
        <authorList>
            <person name="Akparov Z."/>
            <person name="Amiraslanov A."/>
            <person name="Hajiyeva S."/>
            <person name="Abbasov M."/>
            <person name="Kaur K."/>
            <person name="Hamwieh A."/>
            <person name="Solovyev V."/>
            <person name="Salamov A."/>
            <person name="Braich B."/>
            <person name="Kosarev P."/>
            <person name="Mahmoud A."/>
            <person name="Hajiyev E."/>
            <person name="Babayeva S."/>
            <person name="Izzatullayeva V."/>
            <person name="Mammadov A."/>
            <person name="Mammadov A."/>
            <person name="Sharifova S."/>
            <person name="Ojaghi J."/>
            <person name="Eynullazada K."/>
            <person name="Bayramov B."/>
            <person name="Abdulazimova A."/>
            <person name="Shahmuradov I."/>
        </authorList>
    </citation>
    <scope>NUCLEOTIDE SEQUENCE [LARGE SCALE GENOMIC DNA]</scope>
    <source>
        <strain evidence="10">AG2017</strain>
        <strain evidence="12">cv. AG2017</strain>
        <tissue evidence="10">Leaf</tissue>
    </source>
</reference>
<sequence length="259" mass="29833">MDVDNFGDRPARGIPIWCSVLLGLVDDEGYSLTQEEDALNSSGSPPPAVEDEVPLEDLLSTLLFSGSEPEDSVDDWDWERGSELISFNSYEEASQYAHPSEFSFSQSTPSPSPSPSPRTTTLANFFWDTDLEFIQLHFPDNSTRQVEPPLPHDDIGAAKLLTTVRISEALQCSMCLEDFEIGEEAKLTTCKHRFHEQCILSWLELHGTCPLCRFQMRSANRNWPEIRDESEWEHDLLERGRFQGQRRRRRRSRRHWVLF</sequence>
<keyword evidence="4 6" id="KW-0863">Zinc-finger</keyword>
<dbReference type="GO" id="GO:0016567">
    <property type="term" value="P:protein ubiquitination"/>
    <property type="evidence" value="ECO:0007669"/>
    <property type="project" value="TreeGrafter"/>
</dbReference>
<evidence type="ECO:0000256" key="1">
    <source>
        <dbReference type="ARBA" id="ARBA00000900"/>
    </source>
</evidence>
<comment type="caution">
    <text evidence="9">The sequence shown here is derived from an EMBL/GenBank/DDBJ whole genome shotgun (WGS) entry which is preliminary data.</text>
</comment>
<dbReference type="SMART" id="SM00184">
    <property type="entry name" value="RING"/>
    <property type="match status" value="1"/>
</dbReference>
<reference evidence="9" key="2">
    <citation type="submission" date="2017-06" db="EMBL/GenBank/DDBJ databases">
        <title>The pomegranate genome and the genomics of punicalagin biosynthesis.</title>
        <authorList>
            <person name="Xu C."/>
        </authorList>
    </citation>
    <scope>NUCLEOTIDE SEQUENCE [LARGE SCALE GENOMIC DNA]</scope>
    <source>
        <tissue evidence="9">Fresh leaf</tissue>
    </source>
</reference>
<dbReference type="GeneID" id="116203250"/>
<evidence type="ECO:0000313" key="11">
    <source>
        <dbReference type="Proteomes" id="UP000197138"/>
    </source>
</evidence>
<dbReference type="InterPro" id="IPR013083">
    <property type="entry name" value="Znf_RING/FYVE/PHD"/>
</dbReference>
<dbReference type="SUPFAM" id="SSF57850">
    <property type="entry name" value="RING/U-box"/>
    <property type="match status" value="1"/>
</dbReference>
<dbReference type="OrthoDB" id="8062037at2759"/>
<keyword evidence="3" id="KW-0479">Metal-binding</keyword>
<feature type="region of interest" description="Disordered" evidence="7">
    <location>
        <begin position="98"/>
        <end position="119"/>
    </location>
</feature>
<gene>
    <name evidence="9" type="ORF">CDL15_Pgr001354</name>
    <name evidence="10" type="ORF">CRG98_002273</name>
</gene>
<dbReference type="Proteomes" id="UP000233551">
    <property type="component" value="Unassembled WGS sequence"/>
</dbReference>
<feature type="domain" description="RING-type" evidence="8">
    <location>
        <begin position="172"/>
        <end position="213"/>
    </location>
</feature>
<organism evidence="9 11">
    <name type="scientific">Punica granatum</name>
    <name type="common">Pomegranate</name>
    <dbReference type="NCBI Taxonomy" id="22663"/>
    <lineage>
        <taxon>Eukaryota</taxon>
        <taxon>Viridiplantae</taxon>
        <taxon>Streptophyta</taxon>
        <taxon>Embryophyta</taxon>
        <taxon>Tracheophyta</taxon>
        <taxon>Spermatophyta</taxon>
        <taxon>Magnoliopsida</taxon>
        <taxon>eudicotyledons</taxon>
        <taxon>Gunneridae</taxon>
        <taxon>Pentapetalae</taxon>
        <taxon>rosids</taxon>
        <taxon>malvids</taxon>
        <taxon>Myrtales</taxon>
        <taxon>Lythraceae</taxon>
        <taxon>Punica</taxon>
    </lineage>
</organism>
<evidence type="ECO:0000313" key="10">
    <source>
        <dbReference type="EMBL" id="PKI77328.1"/>
    </source>
</evidence>
<evidence type="ECO:0000256" key="4">
    <source>
        <dbReference type="ARBA" id="ARBA00022771"/>
    </source>
</evidence>
<evidence type="ECO:0000256" key="6">
    <source>
        <dbReference type="PROSITE-ProRule" id="PRU00175"/>
    </source>
</evidence>
<dbReference type="EMBL" id="MTKT01003953">
    <property type="protein sequence ID" value="OWM73240.1"/>
    <property type="molecule type" value="Genomic_DNA"/>
</dbReference>
<name>A0A218WLK7_PUNGR</name>
<evidence type="ECO:0000256" key="3">
    <source>
        <dbReference type="ARBA" id="ARBA00022723"/>
    </source>
</evidence>
<evidence type="ECO:0000313" key="12">
    <source>
        <dbReference type="Proteomes" id="UP000233551"/>
    </source>
</evidence>
<accession>A0A218WLK7</accession>
<evidence type="ECO:0000259" key="8">
    <source>
        <dbReference type="PROSITE" id="PS50089"/>
    </source>
</evidence>
<proteinExistence type="predicted"/>
<dbReference type="AlphaFoldDB" id="A0A218WLK7"/>
<evidence type="ECO:0000256" key="2">
    <source>
        <dbReference type="ARBA" id="ARBA00012483"/>
    </source>
</evidence>
<dbReference type="EC" id="2.3.2.27" evidence="2"/>
<protein>
    <recommendedName>
        <fullName evidence="2">RING-type E3 ubiquitin transferase</fullName>
        <ecNumber evidence="2">2.3.2.27</ecNumber>
    </recommendedName>
</protein>
<dbReference type="STRING" id="22663.A0A218WLK7"/>
<dbReference type="GO" id="GO:0061630">
    <property type="term" value="F:ubiquitin protein ligase activity"/>
    <property type="evidence" value="ECO:0007669"/>
    <property type="project" value="UniProtKB-EC"/>
</dbReference>
<evidence type="ECO:0000256" key="7">
    <source>
        <dbReference type="SAM" id="MobiDB-lite"/>
    </source>
</evidence>
<dbReference type="PROSITE" id="PS50089">
    <property type="entry name" value="ZF_RING_2"/>
    <property type="match status" value="1"/>
</dbReference>
<feature type="compositionally biased region" description="Low complexity" evidence="7">
    <location>
        <begin position="99"/>
        <end position="109"/>
    </location>
</feature>
<dbReference type="PANTHER" id="PTHR15710:SF22">
    <property type="entry name" value="RING-TYPE E3 UBIQUITIN TRANSFERASE"/>
    <property type="match status" value="1"/>
</dbReference>
<dbReference type="PANTHER" id="PTHR15710">
    <property type="entry name" value="E3 UBIQUITIN-PROTEIN LIGASE PRAJA"/>
    <property type="match status" value="1"/>
</dbReference>
<dbReference type="Proteomes" id="UP000197138">
    <property type="component" value="Unassembled WGS sequence"/>
</dbReference>
<dbReference type="InterPro" id="IPR001841">
    <property type="entry name" value="Znf_RING"/>
</dbReference>
<evidence type="ECO:0000256" key="5">
    <source>
        <dbReference type="ARBA" id="ARBA00022833"/>
    </source>
</evidence>
<dbReference type="Pfam" id="PF13639">
    <property type="entry name" value="zf-RING_2"/>
    <property type="match status" value="1"/>
</dbReference>
<dbReference type="GO" id="GO:0005737">
    <property type="term" value="C:cytoplasm"/>
    <property type="evidence" value="ECO:0007669"/>
    <property type="project" value="TreeGrafter"/>
</dbReference>
<dbReference type="EMBL" id="PGOL01000095">
    <property type="protein sequence ID" value="PKI77328.1"/>
    <property type="molecule type" value="Genomic_DNA"/>
</dbReference>
<dbReference type="Gene3D" id="3.30.40.10">
    <property type="entry name" value="Zinc/RING finger domain, C3HC4 (zinc finger)"/>
    <property type="match status" value="1"/>
</dbReference>
<dbReference type="GO" id="GO:0008270">
    <property type="term" value="F:zinc ion binding"/>
    <property type="evidence" value="ECO:0007669"/>
    <property type="project" value="UniProtKB-KW"/>
</dbReference>